<keyword evidence="4" id="KW-0732">Signal</keyword>
<dbReference type="InterPro" id="IPR011683">
    <property type="entry name" value="Glyco_hydro_53"/>
</dbReference>
<organism evidence="5 6">
    <name type="scientific">Nitrospirillum iridis</name>
    <dbReference type="NCBI Taxonomy" id="765888"/>
    <lineage>
        <taxon>Bacteria</taxon>
        <taxon>Pseudomonadati</taxon>
        <taxon>Pseudomonadota</taxon>
        <taxon>Alphaproteobacteria</taxon>
        <taxon>Rhodospirillales</taxon>
        <taxon>Azospirillaceae</taxon>
        <taxon>Nitrospirillum</taxon>
    </lineage>
</organism>
<dbReference type="SUPFAM" id="SSF51445">
    <property type="entry name" value="(Trans)glycosidases"/>
    <property type="match status" value="1"/>
</dbReference>
<keyword evidence="6" id="KW-1185">Reference proteome</keyword>
<dbReference type="AlphaFoldDB" id="A0A7X0AVS7"/>
<sequence>MRLSRLIPAALAVALSSSAAMAAPPPPQGPYLGADLSFANEMADCGAVYTDGGEAANPFQILRRHGGNLARIRLWNNPDWTTYSTLADVKKSIRQAHEAGLRVLLDFHYSDDWADGDNQVIPKAWAGLDQAHLEQALHDFTRDTLATLAAEGLAPDMVQVGNETNGDILRAAKTEGKPIQWARNAGLLNAGIRAVREAAAATGHPIRIMLHVAQPENLEAWFADAEAAGVTDFDIIGFSYYRKWSRQPMAVMGRTVNRMATRFDKQVLLVETAYPWTLEPSSASPSVLGEDSLDAAYPASPAGQRAYLIDVTRTVIENGGIGMVYWAPDWVSTRCRTRWGQGSTWGNAALFAYDAQHAALPGLDYLGQRYPAPVPVTLRFTVPPGAKPYFWAENLDNGDGAFPVRNNGGAVEIHTTVQADMPLRFQLFDGPDLSKPLLAGGRDGLVERAVAQPATIEMKARP</sequence>
<protein>
    <recommendedName>
        <fullName evidence="4">Arabinogalactan endo-beta-1,4-galactanase</fullName>
        <ecNumber evidence="4">3.2.1.89</ecNumber>
    </recommendedName>
</protein>
<evidence type="ECO:0000313" key="6">
    <source>
        <dbReference type="Proteomes" id="UP000539175"/>
    </source>
</evidence>
<dbReference type="RefSeq" id="WP_184799169.1">
    <property type="nucleotide sequence ID" value="NZ_JACIIZ010000004.1"/>
</dbReference>
<feature type="chain" id="PRO_5031603971" description="Arabinogalactan endo-beta-1,4-galactanase" evidence="4">
    <location>
        <begin position="23"/>
        <end position="462"/>
    </location>
</feature>
<evidence type="ECO:0000313" key="5">
    <source>
        <dbReference type="EMBL" id="MBB6251013.1"/>
    </source>
</evidence>
<dbReference type="GO" id="GO:0031218">
    <property type="term" value="F:arabinogalactan endo-1,4-beta-galactosidase activity"/>
    <property type="evidence" value="ECO:0007669"/>
    <property type="project" value="UniProtKB-EC"/>
</dbReference>
<comment type="similarity">
    <text evidence="1 4">Belongs to the glycosyl hydrolase 53 family.</text>
</comment>
<dbReference type="Gene3D" id="3.20.20.80">
    <property type="entry name" value="Glycosidases"/>
    <property type="match status" value="1"/>
</dbReference>
<evidence type="ECO:0000256" key="4">
    <source>
        <dbReference type="RuleBase" id="RU361192"/>
    </source>
</evidence>
<dbReference type="EMBL" id="JACIIZ010000004">
    <property type="protein sequence ID" value="MBB6251013.1"/>
    <property type="molecule type" value="Genomic_DNA"/>
</dbReference>
<dbReference type="GO" id="GO:0045490">
    <property type="term" value="P:pectin catabolic process"/>
    <property type="evidence" value="ECO:0007669"/>
    <property type="project" value="TreeGrafter"/>
</dbReference>
<evidence type="ECO:0000256" key="1">
    <source>
        <dbReference type="ARBA" id="ARBA00010687"/>
    </source>
</evidence>
<reference evidence="5 6" key="1">
    <citation type="submission" date="2020-08" db="EMBL/GenBank/DDBJ databases">
        <title>Genomic Encyclopedia of Type Strains, Phase IV (KMG-IV): sequencing the most valuable type-strain genomes for metagenomic binning, comparative biology and taxonomic classification.</title>
        <authorList>
            <person name="Goeker M."/>
        </authorList>
    </citation>
    <scope>NUCLEOTIDE SEQUENCE [LARGE SCALE GENOMIC DNA]</scope>
    <source>
        <strain evidence="5 6">DSM 22198</strain>
    </source>
</reference>
<gene>
    <name evidence="5" type="ORF">FHS74_001558</name>
</gene>
<keyword evidence="3 4" id="KW-0326">Glycosidase</keyword>
<dbReference type="PANTHER" id="PTHR34983">
    <property type="entry name" value="ARABINOGALACTAN ENDO-BETA-1,4-GALACTANASE A"/>
    <property type="match status" value="1"/>
</dbReference>
<evidence type="ECO:0000256" key="2">
    <source>
        <dbReference type="ARBA" id="ARBA00022801"/>
    </source>
</evidence>
<dbReference type="Proteomes" id="UP000539175">
    <property type="component" value="Unassembled WGS sequence"/>
</dbReference>
<evidence type="ECO:0000256" key="3">
    <source>
        <dbReference type="ARBA" id="ARBA00023295"/>
    </source>
</evidence>
<dbReference type="InterPro" id="IPR017853">
    <property type="entry name" value="GH"/>
</dbReference>
<name>A0A7X0AVS7_9PROT</name>
<comment type="catalytic activity">
    <reaction evidence="4">
        <text>The enzyme specifically hydrolyzes (1-&gt;4)-beta-D-galactosidic linkages in type I arabinogalactans.</text>
        <dbReference type="EC" id="3.2.1.89"/>
    </reaction>
</comment>
<dbReference type="EC" id="3.2.1.89" evidence="4"/>
<dbReference type="GO" id="GO:0015926">
    <property type="term" value="F:glucosidase activity"/>
    <property type="evidence" value="ECO:0007669"/>
    <property type="project" value="InterPro"/>
</dbReference>
<feature type="signal peptide" evidence="4">
    <location>
        <begin position="1"/>
        <end position="22"/>
    </location>
</feature>
<proteinExistence type="inferred from homology"/>
<accession>A0A7X0AVS7</accession>
<comment type="caution">
    <text evidence="5">The sequence shown here is derived from an EMBL/GenBank/DDBJ whole genome shotgun (WGS) entry which is preliminary data.</text>
</comment>
<dbReference type="PANTHER" id="PTHR34983:SF2">
    <property type="entry name" value="ENDO-BETA-1,4-GALACTANASE"/>
    <property type="match status" value="1"/>
</dbReference>
<keyword evidence="2 4" id="KW-0378">Hydrolase</keyword>
<dbReference type="Pfam" id="PF07745">
    <property type="entry name" value="Glyco_hydro_53"/>
    <property type="match status" value="1"/>
</dbReference>